<dbReference type="GO" id="GO:0005524">
    <property type="term" value="F:ATP binding"/>
    <property type="evidence" value="ECO:0007669"/>
    <property type="project" value="InterPro"/>
</dbReference>
<organism evidence="2 3">
    <name type="scientific">Candidatus Venteria ishoeyi</name>
    <dbReference type="NCBI Taxonomy" id="1899563"/>
    <lineage>
        <taxon>Bacteria</taxon>
        <taxon>Pseudomonadati</taxon>
        <taxon>Pseudomonadota</taxon>
        <taxon>Gammaproteobacteria</taxon>
        <taxon>Thiotrichales</taxon>
        <taxon>Thiotrichaceae</taxon>
        <taxon>Venteria</taxon>
    </lineage>
</organism>
<keyword evidence="3" id="KW-1185">Reference proteome</keyword>
<dbReference type="Gene3D" id="3.40.50.300">
    <property type="entry name" value="P-loop containing nucleotide triphosphate hydrolases"/>
    <property type="match status" value="1"/>
</dbReference>
<evidence type="ECO:0000313" key="2">
    <source>
        <dbReference type="EMBL" id="SEH07668.1"/>
    </source>
</evidence>
<gene>
    <name evidence="2" type="ORF">MBHS_03552</name>
</gene>
<accession>A0A1H6FC66</accession>
<name>A0A1H6FC66_9GAMM</name>
<dbReference type="InterPro" id="IPR003959">
    <property type="entry name" value="ATPase_AAA_core"/>
</dbReference>
<dbReference type="Pfam" id="PF13304">
    <property type="entry name" value="AAA_21"/>
    <property type="match status" value="1"/>
</dbReference>
<dbReference type="EMBL" id="FMSV02000537">
    <property type="protein sequence ID" value="SEH07668.1"/>
    <property type="molecule type" value="Genomic_DNA"/>
</dbReference>
<dbReference type="RefSeq" id="WP_103921298.1">
    <property type="nucleotide sequence ID" value="NZ_FMSV02000537.1"/>
</dbReference>
<evidence type="ECO:0000313" key="3">
    <source>
        <dbReference type="Proteomes" id="UP000236724"/>
    </source>
</evidence>
<dbReference type="InterPro" id="IPR027417">
    <property type="entry name" value="P-loop_NTPase"/>
</dbReference>
<dbReference type="GO" id="GO:0016887">
    <property type="term" value="F:ATP hydrolysis activity"/>
    <property type="evidence" value="ECO:0007669"/>
    <property type="project" value="InterPro"/>
</dbReference>
<evidence type="ECO:0000259" key="1">
    <source>
        <dbReference type="Pfam" id="PF13304"/>
    </source>
</evidence>
<dbReference type="SUPFAM" id="SSF52540">
    <property type="entry name" value="P-loop containing nucleoside triphosphate hydrolases"/>
    <property type="match status" value="1"/>
</dbReference>
<dbReference type="AlphaFoldDB" id="A0A1H6FC66"/>
<sequence>MKDIYINSDINAVTKKIHTIYYEENQAKHKKFATHVKKIATPHIITELLLWFPEDGIKITLLENKRKIPIKNASAGQKNAAILSFILSYGTEPLLLDQPEDDLDNELIYSLIVQQLRKTKSKRQVIIVTHNANIVVNADAEMVFPLRVETGETLTPETGSIQNQNIRKKICDILEGGQYAFQQRYKRIHLEN</sequence>
<reference evidence="2 3" key="1">
    <citation type="submission" date="2016-10" db="EMBL/GenBank/DDBJ databases">
        <authorList>
            <person name="de Groot N.N."/>
        </authorList>
    </citation>
    <scope>NUCLEOTIDE SEQUENCE [LARGE SCALE GENOMIC DNA]</scope>
    <source>
        <strain evidence="2">MBHS1</strain>
    </source>
</reference>
<feature type="domain" description="ATPase AAA-type core" evidence="1">
    <location>
        <begin position="60"/>
        <end position="135"/>
    </location>
</feature>
<dbReference type="Proteomes" id="UP000236724">
    <property type="component" value="Unassembled WGS sequence"/>
</dbReference>
<proteinExistence type="predicted"/>
<protein>
    <recommendedName>
        <fullName evidence="1">ATPase AAA-type core domain-containing protein</fullName>
    </recommendedName>
</protein>